<dbReference type="SUPFAM" id="SSF53474">
    <property type="entry name" value="alpha/beta-Hydrolases"/>
    <property type="match status" value="1"/>
</dbReference>
<keyword evidence="4" id="KW-0812">Transmembrane</keyword>
<evidence type="ECO:0000259" key="5">
    <source>
        <dbReference type="Pfam" id="PF00135"/>
    </source>
</evidence>
<dbReference type="InterPro" id="IPR051093">
    <property type="entry name" value="Neuroligin/BSAL"/>
</dbReference>
<keyword evidence="4" id="KW-0472">Membrane</keyword>
<reference evidence="7" key="1">
    <citation type="submission" date="2025-08" db="UniProtKB">
        <authorList>
            <consortium name="RefSeq"/>
        </authorList>
    </citation>
    <scope>IDENTIFICATION</scope>
</reference>
<dbReference type="InterPro" id="IPR019819">
    <property type="entry name" value="Carboxylesterase_B_CS"/>
</dbReference>
<gene>
    <name evidence="7" type="primary">LOC113470966</name>
</gene>
<organism evidence="6 7">
    <name type="scientific">Diaphorina citri</name>
    <name type="common">Asian citrus psyllid</name>
    <dbReference type="NCBI Taxonomy" id="121845"/>
    <lineage>
        <taxon>Eukaryota</taxon>
        <taxon>Metazoa</taxon>
        <taxon>Ecdysozoa</taxon>
        <taxon>Arthropoda</taxon>
        <taxon>Hexapoda</taxon>
        <taxon>Insecta</taxon>
        <taxon>Pterygota</taxon>
        <taxon>Neoptera</taxon>
        <taxon>Paraneoptera</taxon>
        <taxon>Hemiptera</taxon>
        <taxon>Sternorrhyncha</taxon>
        <taxon>Psylloidea</taxon>
        <taxon>Psyllidae</taxon>
        <taxon>Diaphorininae</taxon>
        <taxon>Diaphorina</taxon>
    </lineage>
</organism>
<name>A0A3Q0JFV6_DIACI</name>
<keyword evidence="6" id="KW-1185">Reference proteome</keyword>
<evidence type="ECO:0000256" key="3">
    <source>
        <dbReference type="ARBA" id="ARBA00023180"/>
    </source>
</evidence>
<dbReference type="InterPro" id="IPR002018">
    <property type="entry name" value="CarbesteraseB"/>
</dbReference>
<keyword evidence="2" id="KW-0732">Signal</keyword>
<evidence type="ECO:0000313" key="6">
    <source>
        <dbReference type="Proteomes" id="UP000079169"/>
    </source>
</evidence>
<dbReference type="Proteomes" id="UP000079169">
    <property type="component" value="Unplaced"/>
</dbReference>
<feature type="non-terminal residue" evidence="7">
    <location>
        <position position="158"/>
    </location>
</feature>
<dbReference type="STRING" id="121845.A0A3Q0JFV6"/>
<accession>A0A3Q0JFV6</accession>
<dbReference type="PANTHER" id="PTHR43903">
    <property type="entry name" value="NEUROLIGIN"/>
    <property type="match status" value="1"/>
</dbReference>
<dbReference type="Pfam" id="PF00135">
    <property type="entry name" value="COesterase"/>
    <property type="match status" value="1"/>
</dbReference>
<evidence type="ECO:0000256" key="4">
    <source>
        <dbReference type="SAM" id="Phobius"/>
    </source>
</evidence>
<dbReference type="InterPro" id="IPR029058">
    <property type="entry name" value="AB_hydrolase_fold"/>
</dbReference>
<dbReference type="AlphaFoldDB" id="A0A3Q0JFV6"/>
<keyword evidence="4" id="KW-1133">Transmembrane helix</keyword>
<evidence type="ECO:0000256" key="2">
    <source>
        <dbReference type="ARBA" id="ARBA00022729"/>
    </source>
</evidence>
<protein>
    <submittedName>
        <fullName evidence="7">Neuroligin 4-like</fullName>
    </submittedName>
</protein>
<keyword evidence="3" id="KW-0325">Glycoprotein</keyword>
<feature type="transmembrane region" description="Helical" evidence="4">
    <location>
        <begin position="6"/>
        <end position="29"/>
    </location>
</feature>
<proteinExistence type="inferred from homology"/>
<comment type="similarity">
    <text evidence="1">Belongs to the type-B carboxylesterase/lipase family.</text>
</comment>
<dbReference type="GeneID" id="113470966"/>
<feature type="domain" description="Carboxylesterase type B" evidence="5">
    <location>
        <begin position="32"/>
        <end position="149"/>
    </location>
</feature>
<dbReference type="PROSITE" id="PS00941">
    <property type="entry name" value="CARBOXYLESTERASE_B_2"/>
    <property type="match status" value="1"/>
</dbReference>
<evidence type="ECO:0000256" key="1">
    <source>
        <dbReference type="ARBA" id="ARBA00005964"/>
    </source>
</evidence>
<dbReference type="Gene3D" id="3.40.50.1820">
    <property type="entry name" value="alpha/beta hydrolase"/>
    <property type="match status" value="1"/>
</dbReference>
<dbReference type="PaxDb" id="121845-A0A3Q0JFV6"/>
<dbReference type="KEGG" id="dci:113470966"/>
<dbReference type="RefSeq" id="XP_026685580.1">
    <property type="nucleotide sequence ID" value="XM_026829779.1"/>
</dbReference>
<sequence length="158" mass="17722">MNYINIIIKHIFLLVIIFNAKSSLVFASLTSSRIVRTKYGELSGLVSTPSDRLDAVEIFRGVPYALPPVGHLRFMPPVSGALWSGVKVADRFSPVCPQNLPSPVRMRANNTNAHPRGRLEYLHRLIPYLTNQSEDCLYLNIYAPAQGKTLEDFIIIII</sequence>
<evidence type="ECO:0000313" key="7">
    <source>
        <dbReference type="RefSeq" id="XP_026685580.1"/>
    </source>
</evidence>